<accession>A0AB34IK11</accession>
<dbReference type="InterPro" id="IPR001075">
    <property type="entry name" value="NIF_FeS_clus_asmbl_NifU_C"/>
</dbReference>
<dbReference type="GO" id="GO:0051536">
    <property type="term" value="F:iron-sulfur cluster binding"/>
    <property type="evidence" value="ECO:0007669"/>
    <property type="project" value="InterPro"/>
</dbReference>
<dbReference type="PANTHER" id="PTHR11178:SF25">
    <property type="entry name" value="NIFU-LIKE PROTEIN 3, CHLOROPLASTIC"/>
    <property type="match status" value="1"/>
</dbReference>
<evidence type="ECO:0000256" key="1">
    <source>
        <dbReference type="ARBA" id="ARBA00006420"/>
    </source>
</evidence>
<evidence type="ECO:0000313" key="4">
    <source>
        <dbReference type="Proteomes" id="UP001515480"/>
    </source>
</evidence>
<dbReference type="GO" id="GO:0016226">
    <property type="term" value="P:iron-sulfur cluster assembly"/>
    <property type="evidence" value="ECO:0007669"/>
    <property type="project" value="InterPro"/>
</dbReference>
<dbReference type="FunFam" id="3.30.300.130:FF:000003">
    <property type="entry name" value="NifU-like protein 3, chloroplastic"/>
    <property type="match status" value="1"/>
</dbReference>
<reference evidence="3 4" key="1">
    <citation type="journal article" date="2024" name="Science">
        <title>Giant polyketide synthase enzymes in the biosynthesis of giant marine polyether toxins.</title>
        <authorList>
            <person name="Fallon T.R."/>
            <person name="Shende V.V."/>
            <person name="Wierzbicki I.H."/>
            <person name="Pendleton A.L."/>
            <person name="Watervoot N.F."/>
            <person name="Auber R.P."/>
            <person name="Gonzalez D.J."/>
            <person name="Wisecaver J.H."/>
            <person name="Moore B.S."/>
        </authorList>
    </citation>
    <scope>NUCLEOTIDE SEQUENCE [LARGE SCALE GENOMIC DNA]</scope>
    <source>
        <strain evidence="3 4">12B1</strain>
    </source>
</reference>
<comment type="caution">
    <text evidence="3">The sequence shown here is derived from an EMBL/GenBank/DDBJ whole genome shotgun (WGS) entry which is preliminary data.</text>
</comment>
<dbReference type="AlphaFoldDB" id="A0AB34IK11"/>
<dbReference type="GO" id="GO:0009536">
    <property type="term" value="C:plastid"/>
    <property type="evidence" value="ECO:0007669"/>
    <property type="project" value="UniProtKB-ARBA"/>
</dbReference>
<evidence type="ECO:0000313" key="3">
    <source>
        <dbReference type="EMBL" id="KAL1499987.1"/>
    </source>
</evidence>
<sequence>MFASLVFPGFISPHPHLSHPTAPHPSLSTPTCSSPPLRFSPHLLCSTPLPSLHASALPLSLRPPPHLHHPAPPRHALLRATANEVVSPFQEGEAAKLTKGPLELTVENVELVLDEMRPYLQADGGNVAVRGIENDVVQLELQGACGSCPSSTVTMKMGLERGLREKIPSIKQVVQVASEGPSLTEEGVDAVLEEIRPFLKMAGGTVDLISLDAESVQPTAHLSITGSGATINSVRVEIAQRLKRNFPTLANVTWE</sequence>
<dbReference type="Proteomes" id="UP001515480">
    <property type="component" value="Unassembled WGS sequence"/>
</dbReference>
<name>A0AB34IK11_PRYPA</name>
<dbReference type="GO" id="GO:0005506">
    <property type="term" value="F:iron ion binding"/>
    <property type="evidence" value="ECO:0007669"/>
    <property type="project" value="InterPro"/>
</dbReference>
<organism evidence="3 4">
    <name type="scientific">Prymnesium parvum</name>
    <name type="common">Toxic golden alga</name>
    <dbReference type="NCBI Taxonomy" id="97485"/>
    <lineage>
        <taxon>Eukaryota</taxon>
        <taxon>Haptista</taxon>
        <taxon>Haptophyta</taxon>
        <taxon>Prymnesiophyceae</taxon>
        <taxon>Prymnesiales</taxon>
        <taxon>Prymnesiaceae</taxon>
        <taxon>Prymnesium</taxon>
    </lineage>
</organism>
<dbReference type="InterPro" id="IPR034904">
    <property type="entry name" value="FSCA_dom_sf"/>
</dbReference>
<dbReference type="GO" id="GO:0005739">
    <property type="term" value="C:mitochondrion"/>
    <property type="evidence" value="ECO:0007669"/>
    <property type="project" value="TreeGrafter"/>
</dbReference>
<dbReference type="Gene3D" id="3.30.300.130">
    <property type="entry name" value="Fe-S cluster assembly (FSCA)"/>
    <property type="match status" value="2"/>
</dbReference>
<gene>
    <name evidence="3" type="ORF">AB1Y20_012665</name>
</gene>
<dbReference type="PANTHER" id="PTHR11178">
    <property type="entry name" value="IRON-SULFUR CLUSTER SCAFFOLD PROTEIN NFU-RELATED"/>
    <property type="match status" value="1"/>
</dbReference>
<proteinExistence type="inferred from homology"/>
<keyword evidence="4" id="KW-1185">Reference proteome</keyword>
<evidence type="ECO:0000259" key="2">
    <source>
        <dbReference type="Pfam" id="PF01106"/>
    </source>
</evidence>
<dbReference type="SUPFAM" id="SSF117916">
    <property type="entry name" value="Fe-S cluster assembly (FSCA) domain-like"/>
    <property type="match status" value="2"/>
</dbReference>
<comment type="similarity">
    <text evidence="1">Belongs to the NifU family.</text>
</comment>
<dbReference type="Pfam" id="PF01106">
    <property type="entry name" value="NifU"/>
    <property type="match status" value="1"/>
</dbReference>
<feature type="domain" description="NIF system FeS cluster assembly NifU C-terminal" evidence="2">
    <location>
        <begin position="109"/>
        <end position="174"/>
    </location>
</feature>
<protein>
    <recommendedName>
        <fullName evidence="2">NIF system FeS cluster assembly NifU C-terminal domain-containing protein</fullName>
    </recommendedName>
</protein>
<dbReference type="GO" id="GO:0005198">
    <property type="term" value="F:structural molecule activity"/>
    <property type="evidence" value="ECO:0007669"/>
    <property type="project" value="UniProtKB-ARBA"/>
</dbReference>
<dbReference type="EMBL" id="JBGBPQ010000024">
    <property type="protein sequence ID" value="KAL1499987.1"/>
    <property type="molecule type" value="Genomic_DNA"/>
</dbReference>